<sequence>MALVCCGNFMLFIEGPVAGLRLFQDLTRRIYQTNMFRLTRQVLALTLSLVAFANAQSVYFTQYPNQVLDDGAYPVSWEAGGTPVSVNLLRNGAYLSTIYSGAGTSFVWDLNNLDDVDGVDDGGTGFALRVVPQGDAAAGVTSGEIWLIGDDDGLLVNGQAITASVPWGPASSGLSSAAPPTPTAATATENPQTAATTADGNAETAASTTVPNSDLTTASEAAVTAAVPGGTRTDTFIFSSAQSTYTFTTEAPTATDASTEDETLTFTTDGSTFTTIIAGAAPSDAATAGASAGGGGGGGGGLPGGAIAGIVVGVLALVLLVVGLLWFRRRRRRQQAARRDDAPASRITTFFRGGRRALSKRKLGVGVAGAAKIDDEKPGQPRNMPFSHNATSEIDSTQLPSQTAAPSEIDSRQLPSEMAAGAAPVGAQHTGSSSISSESDGSTRNKMSTFPQSSMVSPATANTFSPSNTMSPIHELAGDDGSRYRT</sequence>
<keyword evidence="4" id="KW-1185">Reference proteome</keyword>
<feature type="compositionally biased region" description="Polar residues" evidence="1">
    <location>
        <begin position="204"/>
        <end position="213"/>
    </location>
</feature>
<feature type="compositionally biased region" description="Low complexity" evidence="1">
    <location>
        <begin position="432"/>
        <end position="442"/>
    </location>
</feature>
<keyword evidence="2" id="KW-1133">Transmembrane helix</keyword>
<evidence type="ECO:0000313" key="4">
    <source>
        <dbReference type="Proteomes" id="UP001345013"/>
    </source>
</evidence>
<reference evidence="3 4" key="1">
    <citation type="submission" date="2023-08" db="EMBL/GenBank/DDBJ databases">
        <title>Black Yeasts Isolated from many extreme environments.</title>
        <authorList>
            <person name="Coleine C."/>
            <person name="Stajich J.E."/>
            <person name="Selbmann L."/>
        </authorList>
    </citation>
    <scope>NUCLEOTIDE SEQUENCE [LARGE SCALE GENOMIC DNA]</scope>
    <source>
        <strain evidence="3 4">CCFEE 5885</strain>
    </source>
</reference>
<comment type="caution">
    <text evidence="3">The sequence shown here is derived from an EMBL/GenBank/DDBJ whole genome shotgun (WGS) entry which is preliminary data.</text>
</comment>
<feature type="transmembrane region" description="Helical" evidence="2">
    <location>
        <begin position="306"/>
        <end position="327"/>
    </location>
</feature>
<evidence type="ECO:0000256" key="2">
    <source>
        <dbReference type="SAM" id="Phobius"/>
    </source>
</evidence>
<protein>
    <submittedName>
        <fullName evidence="3">Uncharacterized protein</fullName>
    </submittedName>
</protein>
<feature type="compositionally biased region" description="Basic and acidic residues" evidence="1">
    <location>
        <begin position="476"/>
        <end position="486"/>
    </location>
</feature>
<keyword evidence="2" id="KW-0472">Membrane</keyword>
<feature type="region of interest" description="Disordered" evidence="1">
    <location>
        <begin position="368"/>
        <end position="486"/>
    </location>
</feature>
<keyword evidence="2" id="KW-0812">Transmembrane</keyword>
<name>A0ABR0K8M1_9EURO</name>
<feature type="compositionally biased region" description="Polar residues" evidence="1">
    <location>
        <begin position="444"/>
        <end position="471"/>
    </location>
</feature>
<accession>A0ABR0K8M1</accession>
<feature type="region of interest" description="Disordered" evidence="1">
    <location>
        <begin position="169"/>
        <end position="213"/>
    </location>
</feature>
<dbReference type="PANTHER" id="PTHR16861">
    <property type="entry name" value="GLYCOPROTEIN 38"/>
    <property type="match status" value="1"/>
</dbReference>
<feature type="compositionally biased region" description="Polar residues" evidence="1">
    <location>
        <begin position="386"/>
        <end position="405"/>
    </location>
</feature>
<organism evidence="3 4">
    <name type="scientific">Lithohypha guttulata</name>
    <dbReference type="NCBI Taxonomy" id="1690604"/>
    <lineage>
        <taxon>Eukaryota</taxon>
        <taxon>Fungi</taxon>
        <taxon>Dikarya</taxon>
        <taxon>Ascomycota</taxon>
        <taxon>Pezizomycotina</taxon>
        <taxon>Eurotiomycetes</taxon>
        <taxon>Chaetothyriomycetidae</taxon>
        <taxon>Chaetothyriales</taxon>
        <taxon>Trichomeriaceae</taxon>
        <taxon>Lithohypha</taxon>
    </lineage>
</organism>
<evidence type="ECO:0000256" key="1">
    <source>
        <dbReference type="SAM" id="MobiDB-lite"/>
    </source>
</evidence>
<evidence type="ECO:0000313" key="3">
    <source>
        <dbReference type="EMBL" id="KAK5092090.1"/>
    </source>
</evidence>
<feature type="compositionally biased region" description="Low complexity" evidence="1">
    <location>
        <begin position="169"/>
        <end position="198"/>
    </location>
</feature>
<dbReference type="Proteomes" id="UP001345013">
    <property type="component" value="Unassembled WGS sequence"/>
</dbReference>
<dbReference type="PANTHER" id="PTHR16861:SF4">
    <property type="entry name" value="SH3 DOMAIN PROTEIN (AFU_ORTHOLOGUE AFUA_1G13610)"/>
    <property type="match status" value="1"/>
</dbReference>
<dbReference type="EMBL" id="JAVRRG010000064">
    <property type="protein sequence ID" value="KAK5092090.1"/>
    <property type="molecule type" value="Genomic_DNA"/>
</dbReference>
<proteinExistence type="predicted"/>
<gene>
    <name evidence="3" type="ORF">LTR24_005531</name>
</gene>